<gene>
    <name evidence="1" type="ORF">B4V02_09250</name>
</gene>
<sequence>MNDEIKLAVSHMQAVVIRLHNGSTVIGWPKLLSDQEDQHFKLYDDENVYTIAIQDVDTVARVIV</sequence>
<evidence type="ECO:0000313" key="2">
    <source>
        <dbReference type="Proteomes" id="UP000214666"/>
    </source>
</evidence>
<dbReference type="OrthoDB" id="2643137at2"/>
<dbReference type="RefSeq" id="WP_094154568.1">
    <property type="nucleotide sequence ID" value="NZ_CP020028.1"/>
</dbReference>
<accession>A0A222WK39</accession>
<dbReference type="EMBL" id="CP020028">
    <property type="protein sequence ID" value="ASR46850.1"/>
    <property type="molecule type" value="Genomic_DNA"/>
</dbReference>
<dbReference type="Proteomes" id="UP000214666">
    <property type="component" value="Chromosome"/>
</dbReference>
<keyword evidence="2" id="KW-1185">Reference proteome</keyword>
<proteinExistence type="predicted"/>
<evidence type="ECO:0000313" key="1">
    <source>
        <dbReference type="EMBL" id="ASR46850.1"/>
    </source>
</evidence>
<name>A0A222WK39_9BACL</name>
<reference evidence="1 2" key="1">
    <citation type="submission" date="2017-03" db="EMBL/GenBank/DDBJ databases">
        <title>Complete genome sequence of Paenibacillus Kribbensis producing bioflocculants.</title>
        <authorList>
            <person name="Lee H.-G."/>
            <person name="Oh H.-M."/>
        </authorList>
    </citation>
    <scope>NUCLEOTIDE SEQUENCE [LARGE SCALE GENOMIC DNA]</scope>
    <source>
        <strain evidence="1 2">AM49</strain>
    </source>
</reference>
<dbReference type="AlphaFoldDB" id="A0A222WK39"/>
<organism evidence="1 2">
    <name type="scientific">Paenibacillus kribbensis</name>
    <dbReference type="NCBI Taxonomy" id="172713"/>
    <lineage>
        <taxon>Bacteria</taxon>
        <taxon>Bacillati</taxon>
        <taxon>Bacillota</taxon>
        <taxon>Bacilli</taxon>
        <taxon>Bacillales</taxon>
        <taxon>Paenibacillaceae</taxon>
        <taxon>Paenibacillus</taxon>
    </lineage>
</organism>
<protein>
    <submittedName>
        <fullName evidence="1">Uncharacterized protein</fullName>
    </submittedName>
</protein>
<dbReference type="KEGG" id="pkb:B4V02_09250"/>